<organism evidence="1">
    <name type="scientific">viral metagenome</name>
    <dbReference type="NCBI Taxonomy" id="1070528"/>
    <lineage>
        <taxon>unclassified sequences</taxon>
        <taxon>metagenomes</taxon>
        <taxon>organismal metagenomes</taxon>
    </lineage>
</organism>
<dbReference type="EMBL" id="MT142981">
    <property type="protein sequence ID" value="QJA91353.1"/>
    <property type="molecule type" value="Genomic_DNA"/>
</dbReference>
<proteinExistence type="predicted"/>
<sequence length="106" mass="12397">MNSLAGQNKRSLWMKYQIMGDRLVGRSLALEVRAGRFEPYSPKSSVHCNYKGEGLKAKESESALHCRLLGERDEDMRQRGRKEVVEWLERCKKIKVPKYQLKEWGL</sequence>
<evidence type="ECO:0000313" key="2">
    <source>
        <dbReference type="EMBL" id="QJA91353.1"/>
    </source>
</evidence>
<accession>A0A6M3JJY0</accession>
<evidence type="ECO:0000313" key="1">
    <source>
        <dbReference type="EMBL" id="QJA69598.1"/>
    </source>
</evidence>
<protein>
    <submittedName>
        <fullName evidence="1">Uncharacterized protein</fullName>
    </submittedName>
</protein>
<reference evidence="1" key="1">
    <citation type="submission" date="2020-03" db="EMBL/GenBank/DDBJ databases">
        <title>The deep terrestrial virosphere.</title>
        <authorList>
            <person name="Holmfeldt K."/>
            <person name="Nilsson E."/>
            <person name="Simone D."/>
            <person name="Lopez-Fernandez M."/>
            <person name="Wu X."/>
            <person name="de Brujin I."/>
            <person name="Lundin D."/>
            <person name="Andersson A."/>
            <person name="Bertilsson S."/>
            <person name="Dopson M."/>
        </authorList>
    </citation>
    <scope>NUCLEOTIDE SEQUENCE</scope>
    <source>
        <strain evidence="1">MM415A04455</strain>
        <strain evidence="2">MM415B03384</strain>
    </source>
</reference>
<gene>
    <name evidence="1" type="ORF">MM415A04455_0001</name>
    <name evidence="2" type="ORF">MM415B03384_0009</name>
</gene>
<name>A0A6M3JJY0_9ZZZZ</name>
<dbReference type="EMBL" id="MT141720">
    <property type="protein sequence ID" value="QJA69598.1"/>
    <property type="molecule type" value="Genomic_DNA"/>
</dbReference>
<dbReference type="AlphaFoldDB" id="A0A6M3JJY0"/>